<keyword evidence="2" id="KW-0812">Transmembrane</keyword>
<dbReference type="FunFam" id="3.30.40.10:FF:000388">
    <property type="entry name" value="Putative RING zinc finger domain superfamily protein"/>
    <property type="match status" value="1"/>
</dbReference>
<organism evidence="11">
    <name type="scientific">Araucaria cunninghamii</name>
    <name type="common">Hoop pine</name>
    <name type="synonym">Moreton Bay pine</name>
    <dbReference type="NCBI Taxonomy" id="56994"/>
    <lineage>
        <taxon>Eukaryota</taxon>
        <taxon>Viridiplantae</taxon>
        <taxon>Streptophyta</taxon>
        <taxon>Embryophyta</taxon>
        <taxon>Tracheophyta</taxon>
        <taxon>Spermatophyta</taxon>
        <taxon>Pinopsida</taxon>
        <taxon>Pinidae</taxon>
        <taxon>Conifers II</taxon>
        <taxon>Araucariales</taxon>
        <taxon>Araucariaceae</taxon>
        <taxon>Araucaria</taxon>
    </lineage>
</organism>
<evidence type="ECO:0000256" key="2">
    <source>
        <dbReference type="ARBA" id="ARBA00022692"/>
    </source>
</evidence>
<comment type="subcellular location">
    <subcellularLocation>
        <location evidence="1">Membrane</location>
        <topology evidence="1">Single-pass membrane protein</topology>
    </subcellularLocation>
</comment>
<feature type="compositionally biased region" description="Polar residues" evidence="9">
    <location>
        <begin position="175"/>
        <end position="187"/>
    </location>
</feature>
<evidence type="ECO:0000256" key="5">
    <source>
        <dbReference type="ARBA" id="ARBA00022833"/>
    </source>
</evidence>
<dbReference type="InterPro" id="IPR001841">
    <property type="entry name" value="Znf_RING"/>
</dbReference>
<evidence type="ECO:0000256" key="6">
    <source>
        <dbReference type="ARBA" id="ARBA00022989"/>
    </source>
</evidence>
<feature type="compositionally biased region" description="Low complexity" evidence="9">
    <location>
        <begin position="278"/>
        <end position="293"/>
    </location>
</feature>
<dbReference type="AlphaFoldDB" id="A0A0D6R2R5"/>
<protein>
    <recommendedName>
        <fullName evidence="10">RING-type domain-containing protein</fullName>
    </recommendedName>
</protein>
<sequence length="547" mass="60467">MGASNSRAAAAAAGGGSMQSRPRNRRLNHRRREGRIRPLIRSLSCGTVFPRCPEIEEPPTESHSNLTVYEEEDDYGSETATDKNYHPSTVTSENGDRNSVIALGESSQSSTSSRDVTTECSEREWDSRSRDTSDSCLERGQYLEESRRDKDVCDSGTTATSIEMTSVETEVTSTHLVQSSGMQGESSTEIEESIQLGTSTGELGLYSPIEREGSIAVPRNLGEQHENSNNNSNSGVPDSSVAEGSLTVHSASAFHNFARNSELREPESRSLPPVEPASLSSNDTSSSTGDISSQEARRNSRRRLWDALTRATSRRRTLAPAILLSSEDIDDLGSSSDRWLLDFSGELYDDVIEDEGLNTGRSYDSEERRWRFRSQVWALQRLRGNTDGVFGHSRFCASGLHADGRCSCEAYVMTEETSTRASISRIVMLAEALFEVLDEIHRQSVALSQSTSLSLVSLPAPEAVVDSFPTRSHKKPEKNENENEEVPQCYICLAEYEEGDKIRVLPCNHEYHMACVDKWLKEIHRVCPLCRGNVCEHNGAEMVASNS</sequence>
<keyword evidence="4 8" id="KW-0863">Zinc-finger</keyword>
<dbReference type="SMART" id="SM00184">
    <property type="entry name" value="RING"/>
    <property type="match status" value="1"/>
</dbReference>
<evidence type="ECO:0000313" key="11">
    <source>
        <dbReference type="EMBL" id="JAG97104.1"/>
    </source>
</evidence>
<dbReference type="PROSITE" id="PS50089">
    <property type="entry name" value="ZF_RING_2"/>
    <property type="match status" value="1"/>
</dbReference>
<evidence type="ECO:0000256" key="1">
    <source>
        <dbReference type="ARBA" id="ARBA00004167"/>
    </source>
</evidence>
<feature type="region of interest" description="Disordered" evidence="9">
    <location>
        <begin position="1"/>
        <end position="136"/>
    </location>
</feature>
<keyword evidence="5" id="KW-0862">Zinc</keyword>
<evidence type="ECO:0000259" key="10">
    <source>
        <dbReference type="PROSITE" id="PS50089"/>
    </source>
</evidence>
<evidence type="ECO:0000256" key="4">
    <source>
        <dbReference type="ARBA" id="ARBA00022771"/>
    </source>
</evidence>
<feature type="region of interest" description="Disordered" evidence="9">
    <location>
        <begin position="221"/>
        <end position="242"/>
    </location>
</feature>
<keyword evidence="7" id="KW-0472">Membrane</keyword>
<dbReference type="InterPro" id="IPR013083">
    <property type="entry name" value="Znf_RING/FYVE/PHD"/>
</dbReference>
<dbReference type="PANTHER" id="PTHR47168">
    <property type="entry name" value="RING ZINC FINGER DOMAIN SUPERFAMILY PROTEIN-RELATED"/>
    <property type="match status" value="1"/>
</dbReference>
<dbReference type="GO" id="GO:0008270">
    <property type="term" value="F:zinc ion binding"/>
    <property type="evidence" value="ECO:0007669"/>
    <property type="project" value="UniProtKB-KW"/>
</dbReference>
<feature type="region of interest" description="Disordered" evidence="9">
    <location>
        <begin position="168"/>
        <end position="192"/>
    </location>
</feature>
<feature type="domain" description="RING-type" evidence="10">
    <location>
        <begin position="489"/>
        <end position="531"/>
    </location>
</feature>
<dbReference type="Pfam" id="PF13639">
    <property type="entry name" value="zf-RING_2"/>
    <property type="match status" value="1"/>
</dbReference>
<dbReference type="Gene3D" id="3.30.40.10">
    <property type="entry name" value="Zinc/RING finger domain, C3HC4 (zinc finger)"/>
    <property type="match status" value="1"/>
</dbReference>
<feature type="compositionally biased region" description="Low complexity" evidence="9">
    <location>
        <begin position="1"/>
        <end position="12"/>
    </location>
</feature>
<dbReference type="GO" id="GO:0016020">
    <property type="term" value="C:membrane"/>
    <property type="evidence" value="ECO:0007669"/>
    <property type="project" value="UniProtKB-SubCell"/>
</dbReference>
<dbReference type="PANTHER" id="PTHR47168:SF1">
    <property type="entry name" value="OS02G0798600 PROTEIN"/>
    <property type="match status" value="1"/>
</dbReference>
<keyword evidence="6" id="KW-1133">Transmembrane helix</keyword>
<proteinExistence type="predicted"/>
<keyword evidence="3" id="KW-0479">Metal-binding</keyword>
<dbReference type="SUPFAM" id="SSF57850">
    <property type="entry name" value="RING/U-box"/>
    <property type="match status" value="1"/>
</dbReference>
<evidence type="ECO:0000256" key="9">
    <source>
        <dbReference type="SAM" id="MobiDB-lite"/>
    </source>
</evidence>
<accession>A0A0D6R2R5</accession>
<evidence type="ECO:0000256" key="7">
    <source>
        <dbReference type="ARBA" id="ARBA00023136"/>
    </source>
</evidence>
<feature type="region of interest" description="Disordered" evidence="9">
    <location>
        <begin position="261"/>
        <end position="298"/>
    </location>
</feature>
<name>A0A0D6R2R5_ARACU</name>
<feature type="compositionally biased region" description="Basic and acidic residues" evidence="9">
    <location>
        <begin position="116"/>
        <end position="136"/>
    </location>
</feature>
<dbReference type="EMBL" id="GCKF01034904">
    <property type="protein sequence ID" value="JAG97104.1"/>
    <property type="molecule type" value="Transcribed_RNA"/>
</dbReference>
<feature type="compositionally biased region" description="Basic residues" evidence="9">
    <location>
        <begin position="22"/>
        <end position="34"/>
    </location>
</feature>
<evidence type="ECO:0000256" key="8">
    <source>
        <dbReference type="PROSITE-ProRule" id="PRU00175"/>
    </source>
</evidence>
<reference evidence="11" key="1">
    <citation type="submission" date="2015-03" db="EMBL/GenBank/DDBJ databases">
        <title>A transcriptome of Araucaria cunninghamii, an australian fine timber species.</title>
        <authorList>
            <person name="Jing Yi C.J.Y."/>
            <person name="Yin San L.Y.S."/>
            <person name="Abdul Karim S.S."/>
            <person name="Wan Azmi N.N."/>
            <person name="Hercus R.R."/>
            <person name="Croft L.L."/>
        </authorList>
    </citation>
    <scope>NUCLEOTIDE SEQUENCE</scope>
    <source>
        <strain evidence="11">MI0301</strain>
        <tissue evidence="11">Leaf</tissue>
    </source>
</reference>
<evidence type="ECO:0000256" key="3">
    <source>
        <dbReference type="ARBA" id="ARBA00022723"/>
    </source>
</evidence>
<dbReference type="InterPro" id="IPR051653">
    <property type="entry name" value="E3_ligase_sorting_rcpt"/>
</dbReference>